<evidence type="ECO:0000259" key="10">
    <source>
        <dbReference type="Pfam" id="PF02875"/>
    </source>
</evidence>
<evidence type="ECO:0000256" key="4">
    <source>
        <dbReference type="ARBA" id="ARBA00022598"/>
    </source>
</evidence>
<keyword evidence="7" id="KW-0067">ATP-binding</keyword>
<dbReference type="SMR" id="A0A2H4ZQM2"/>
<dbReference type="SUPFAM" id="SSF53623">
    <property type="entry name" value="MurD-like peptide ligases, catalytic domain"/>
    <property type="match status" value="1"/>
</dbReference>
<organism evidence="12">
    <name type="scientific">Paulinella longichromatophora</name>
    <dbReference type="NCBI Taxonomy" id="1708747"/>
    <lineage>
        <taxon>Eukaryota</taxon>
        <taxon>Sar</taxon>
        <taxon>Rhizaria</taxon>
        <taxon>Cercozoa</taxon>
        <taxon>Imbricatea</taxon>
        <taxon>Silicofilosea</taxon>
        <taxon>Euglyphida</taxon>
        <taxon>Paulinellidae</taxon>
        <taxon>Paulinella</taxon>
    </lineage>
</organism>
<keyword evidence="9" id="KW-0732">Signal</keyword>
<dbReference type="PANTHER" id="PTHR43692">
    <property type="entry name" value="UDP-N-ACETYLMURAMOYLALANINE--D-GLUTAMATE LIGASE"/>
    <property type="match status" value="1"/>
</dbReference>
<protein>
    <submittedName>
        <fullName evidence="12">UDP-N-acetylmuramoyl-L-alanyl-D-glutamatesynthetase</fullName>
    </submittedName>
</protein>
<dbReference type="NCBIfam" id="TIGR01087">
    <property type="entry name" value="murD"/>
    <property type="match status" value="1"/>
</dbReference>
<dbReference type="Pfam" id="PF21799">
    <property type="entry name" value="MurD-like_N"/>
    <property type="match status" value="1"/>
</dbReference>
<dbReference type="GO" id="GO:0008360">
    <property type="term" value="P:regulation of cell shape"/>
    <property type="evidence" value="ECO:0007669"/>
    <property type="project" value="InterPro"/>
</dbReference>
<feature type="signal peptide" evidence="9">
    <location>
        <begin position="1"/>
        <end position="16"/>
    </location>
</feature>
<dbReference type="InterPro" id="IPR005762">
    <property type="entry name" value="MurD"/>
</dbReference>
<proteinExistence type="inferred from homology"/>
<dbReference type="SUPFAM" id="SSF51984">
    <property type="entry name" value="MurCD N-terminal domain"/>
    <property type="match status" value="1"/>
</dbReference>
<evidence type="ECO:0000313" key="12">
    <source>
        <dbReference type="EMBL" id="AUG32811.1"/>
    </source>
</evidence>
<geneLocation type="plastid" evidence="12"/>
<keyword evidence="8" id="KW-0131">Cell cycle</keyword>
<keyword evidence="3" id="KW-0963">Cytoplasm</keyword>
<dbReference type="GO" id="GO:0051301">
    <property type="term" value="P:cell division"/>
    <property type="evidence" value="ECO:0007669"/>
    <property type="project" value="UniProtKB-KW"/>
</dbReference>
<keyword evidence="5" id="KW-0132">Cell division</keyword>
<sequence length="464" mass="51813">MTFIVVLGLGKSGIAAARLLVNQNKQVVILEERTGTHLKKIAIFLLKEGIEVRLGVPLKYSSFKEFYPLMRIITSPGIPWNHPVLNYFRSKGICISGDTTLAWEILGEIPWIAITGTNGKTTVTRLIHHILSYAGLDAPLCGNIGPSVNELILSRNNMNRYRPDWLVVELSSYQIESAPALQPWLAVWTTLTPDHLERHGTLANYRLIKGSLLERSNYQILNGDDPDLRTSNNIWTQPTWVTTGSRLSLPNGSIPSLWVEEGQVTTEKGQLFSTDCLSMLGNHNKQNLLMATAVGIQINLAPSLIQKAFCCFPGVPHRLEFVRSYKGVCFYNDSKATNYDAAEVGIKAIKEPMVVIAGGQAKYGSSHAWIKQLKAKTKVVILIGEAQQKFKYLLELDKYKGLIHCCSNLEQAVPTSFFLATQFKCLAVLFSPACASFDQYRDFEARGNDFRQKVNSLNEISQYE</sequence>
<accession>A0A2H4ZQM2</accession>
<dbReference type="PANTHER" id="PTHR43692:SF1">
    <property type="entry name" value="UDP-N-ACETYLMURAMOYLALANINE--D-GLUTAMATE LIGASE"/>
    <property type="match status" value="1"/>
</dbReference>
<evidence type="ECO:0000256" key="6">
    <source>
        <dbReference type="ARBA" id="ARBA00022741"/>
    </source>
</evidence>
<dbReference type="InterPro" id="IPR036615">
    <property type="entry name" value="Mur_ligase_C_dom_sf"/>
</dbReference>
<evidence type="ECO:0000256" key="5">
    <source>
        <dbReference type="ARBA" id="ARBA00022618"/>
    </source>
</evidence>
<evidence type="ECO:0000256" key="7">
    <source>
        <dbReference type="ARBA" id="ARBA00022840"/>
    </source>
</evidence>
<evidence type="ECO:0000256" key="9">
    <source>
        <dbReference type="SAM" id="SignalP"/>
    </source>
</evidence>
<reference evidence="12" key="1">
    <citation type="submission" date="2017-10" db="EMBL/GenBank/DDBJ databases">
        <title>Paulinella longichromatophora chromatophore genome.</title>
        <authorList>
            <person name="Lhee D."/>
            <person name="Yoon H.S."/>
        </authorList>
    </citation>
    <scope>NUCLEOTIDE SEQUENCE</scope>
</reference>
<feature type="domain" description="Mur ligase central" evidence="11">
    <location>
        <begin position="114"/>
        <end position="294"/>
    </location>
</feature>
<dbReference type="GO" id="GO:0008764">
    <property type="term" value="F:UDP-N-acetylmuramoylalanine-D-glutamate ligase activity"/>
    <property type="evidence" value="ECO:0007669"/>
    <property type="project" value="UniProtKB-EC"/>
</dbReference>
<dbReference type="Pfam" id="PF02875">
    <property type="entry name" value="Mur_ligase_C"/>
    <property type="match status" value="1"/>
</dbReference>
<dbReference type="HAMAP" id="MF_00639">
    <property type="entry name" value="MurD"/>
    <property type="match status" value="1"/>
</dbReference>
<dbReference type="Gene3D" id="3.40.50.720">
    <property type="entry name" value="NAD(P)-binding Rossmann-like Domain"/>
    <property type="match status" value="1"/>
</dbReference>
<keyword evidence="12" id="KW-0934">Plastid</keyword>
<evidence type="ECO:0000259" key="11">
    <source>
        <dbReference type="Pfam" id="PF08245"/>
    </source>
</evidence>
<evidence type="ECO:0000256" key="8">
    <source>
        <dbReference type="ARBA" id="ARBA00023306"/>
    </source>
</evidence>
<dbReference type="GO" id="GO:0004326">
    <property type="term" value="F:tetrahydrofolylpolyglutamate synthase activity"/>
    <property type="evidence" value="ECO:0007669"/>
    <property type="project" value="InterPro"/>
</dbReference>
<dbReference type="Gene3D" id="3.40.1190.10">
    <property type="entry name" value="Mur-like, catalytic domain"/>
    <property type="match status" value="1"/>
</dbReference>
<dbReference type="GO" id="GO:0005737">
    <property type="term" value="C:cytoplasm"/>
    <property type="evidence" value="ECO:0007669"/>
    <property type="project" value="UniProtKB-SubCell"/>
</dbReference>
<comment type="pathway">
    <text evidence="2">Cell wall biogenesis; peptidoglycan biosynthesis.</text>
</comment>
<feature type="chain" id="PRO_5014117589" evidence="9">
    <location>
        <begin position="17"/>
        <end position="464"/>
    </location>
</feature>
<keyword evidence="4" id="KW-0436">Ligase</keyword>
<evidence type="ECO:0000256" key="3">
    <source>
        <dbReference type="ARBA" id="ARBA00022490"/>
    </source>
</evidence>
<dbReference type="PROSITE" id="PS01011">
    <property type="entry name" value="FOLYLPOLYGLU_SYNT_1"/>
    <property type="match status" value="1"/>
</dbReference>
<dbReference type="InterPro" id="IPR004101">
    <property type="entry name" value="Mur_ligase_C"/>
</dbReference>
<evidence type="ECO:0000256" key="2">
    <source>
        <dbReference type="ARBA" id="ARBA00004752"/>
    </source>
</evidence>
<dbReference type="InterPro" id="IPR018109">
    <property type="entry name" value="Folylpolyglutamate_synth_CS"/>
</dbReference>
<dbReference type="Gene3D" id="3.90.190.20">
    <property type="entry name" value="Mur ligase, C-terminal domain"/>
    <property type="match status" value="1"/>
</dbReference>
<dbReference type="InterPro" id="IPR013221">
    <property type="entry name" value="Mur_ligase_cen"/>
</dbReference>
<dbReference type="SUPFAM" id="SSF53244">
    <property type="entry name" value="MurD-like peptide ligases, peptide-binding domain"/>
    <property type="match status" value="1"/>
</dbReference>
<dbReference type="UniPathway" id="UPA00219"/>
<dbReference type="InterPro" id="IPR036565">
    <property type="entry name" value="Mur-like_cat_sf"/>
</dbReference>
<dbReference type="AlphaFoldDB" id="A0A2H4ZQM2"/>
<comment type="subcellular location">
    <subcellularLocation>
        <location evidence="1">Cytoplasm</location>
    </subcellularLocation>
</comment>
<name>A0A2H4ZQM2_9EUKA</name>
<feature type="domain" description="Mur ligase C-terminal" evidence="10">
    <location>
        <begin position="317"/>
        <end position="415"/>
    </location>
</feature>
<evidence type="ECO:0000256" key="1">
    <source>
        <dbReference type="ARBA" id="ARBA00004496"/>
    </source>
</evidence>
<gene>
    <name evidence="12" type="primary">murD</name>
    <name evidence="12" type="ORF">PLO_840</name>
</gene>
<dbReference type="Pfam" id="PF08245">
    <property type="entry name" value="Mur_ligase_M"/>
    <property type="match status" value="1"/>
</dbReference>
<keyword evidence="6" id="KW-0547">Nucleotide-binding</keyword>
<dbReference type="EMBL" id="MG264610">
    <property type="protein sequence ID" value="AUG32811.1"/>
    <property type="molecule type" value="Genomic_DNA"/>
</dbReference>
<dbReference type="GO" id="GO:0005524">
    <property type="term" value="F:ATP binding"/>
    <property type="evidence" value="ECO:0007669"/>
    <property type="project" value="UniProtKB-KW"/>
</dbReference>